<evidence type="ECO:0000313" key="2">
    <source>
        <dbReference type="Proteomes" id="UP000825051"/>
    </source>
</evidence>
<name>A0A8F9XMV8_9BACT</name>
<protein>
    <submittedName>
        <fullName evidence="1">Uncharacterized protein</fullName>
    </submittedName>
</protein>
<sequence length="160" mass="17781">MLTSRRDYVLRLIDEAGEFFRRALAKRQAHSPQEALEAVVAGCERLFDLPSEQLFQFTPDQQVLLLVRDEPTDVARDKILLYAALCAEAAGVYTQLDQPTLARGSLVNALRLTLRAQRDYASPTALPAYAPDADALADQLGRDTLDDETAMWLQQRGSSS</sequence>
<accession>A0A8F9XMV8</accession>
<evidence type="ECO:0000313" key="1">
    <source>
        <dbReference type="EMBL" id="QYM80711.1"/>
    </source>
</evidence>
<organism evidence="1 2">
    <name type="scientific">Horticoccus luteus</name>
    <dbReference type="NCBI Taxonomy" id="2862869"/>
    <lineage>
        <taxon>Bacteria</taxon>
        <taxon>Pseudomonadati</taxon>
        <taxon>Verrucomicrobiota</taxon>
        <taxon>Opitutia</taxon>
        <taxon>Opitutales</taxon>
        <taxon>Opitutaceae</taxon>
        <taxon>Horticoccus</taxon>
    </lineage>
</organism>
<dbReference type="KEGG" id="ole:K0B96_08965"/>
<dbReference type="Proteomes" id="UP000825051">
    <property type="component" value="Chromosome"/>
</dbReference>
<dbReference type="EMBL" id="CP080507">
    <property type="protein sequence ID" value="QYM80711.1"/>
    <property type="molecule type" value="Genomic_DNA"/>
</dbReference>
<dbReference type="RefSeq" id="WP_220166295.1">
    <property type="nucleotide sequence ID" value="NZ_CP080507.1"/>
</dbReference>
<dbReference type="AlphaFoldDB" id="A0A8F9XMV8"/>
<gene>
    <name evidence="1" type="ORF">K0B96_08965</name>
</gene>
<reference evidence="1" key="1">
    <citation type="submission" date="2021-08" db="EMBL/GenBank/DDBJ databases">
        <title>Genome of a novel bacterium of the phylum Verrucomicrobia, Oleiharenicola sp. KSB-15.</title>
        <authorList>
            <person name="Chung J.-H."/>
            <person name="Ahn J.-H."/>
            <person name="Yoon Y."/>
            <person name="Kim D.-Y."/>
            <person name="An S.-H."/>
            <person name="Park I."/>
            <person name="Yeon J."/>
        </authorList>
    </citation>
    <scope>NUCLEOTIDE SEQUENCE</scope>
    <source>
        <strain evidence="1">KSB-15</strain>
    </source>
</reference>
<keyword evidence="2" id="KW-1185">Reference proteome</keyword>
<proteinExistence type="predicted"/>